<evidence type="ECO:0000313" key="8">
    <source>
        <dbReference type="Proteomes" id="UP000448867"/>
    </source>
</evidence>
<keyword evidence="3 5" id="KW-0238">DNA-binding</keyword>
<dbReference type="Pfam" id="PF00440">
    <property type="entry name" value="TetR_N"/>
    <property type="match status" value="1"/>
</dbReference>
<evidence type="ECO:0000256" key="1">
    <source>
        <dbReference type="ARBA" id="ARBA00022491"/>
    </source>
</evidence>
<evidence type="ECO:0000256" key="3">
    <source>
        <dbReference type="ARBA" id="ARBA00023125"/>
    </source>
</evidence>
<evidence type="ECO:0000313" key="7">
    <source>
        <dbReference type="EMBL" id="MRX71255.1"/>
    </source>
</evidence>
<dbReference type="EMBL" id="WKKI01000003">
    <property type="protein sequence ID" value="MRX71255.1"/>
    <property type="molecule type" value="Genomic_DNA"/>
</dbReference>
<dbReference type="InterPro" id="IPR001647">
    <property type="entry name" value="HTH_TetR"/>
</dbReference>
<dbReference type="InterPro" id="IPR036271">
    <property type="entry name" value="Tet_transcr_reg_TetR-rel_C_sf"/>
</dbReference>
<reference evidence="7 8" key="1">
    <citation type="submission" date="2019-11" db="EMBL/GenBank/DDBJ databases">
        <title>Bacillus lacus genome.</title>
        <authorList>
            <person name="Allen C.J."/>
            <person name="Newman J.D."/>
        </authorList>
    </citation>
    <scope>NUCLEOTIDE SEQUENCE [LARGE SCALE GENOMIC DNA]</scope>
    <source>
        <strain evidence="7 8">KCTC 33946</strain>
    </source>
</reference>
<keyword evidence="2" id="KW-0805">Transcription regulation</keyword>
<evidence type="ECO:0000256" key="5">
    <source>
        <dbReference type="PROSITE-ProRule" id="PRU00335"/>
    </source>
</evidence>
<feature type="domain" description="HTH tetR-type" evidence="6">
    <location>
        <begin position="7"/>
        <end position="67"/>
    </location>
</feature>
<protein>
    <submittedName>
        <fullName evidence="7">TetR family transcriptional regulator</fullName>
    </submittedName>
</protein>
<dbReference type="AlphaFoldDB" id="A0A7X2LWA1"/>
<dbReference type="PANTHER" id="PTHR43479:SF11">
    <property type="entry name" value="ACREF_ENVCD OPERON REPRESSOR-RELATED"/>
    <property type="match status" value="1"/>
</dbReference>
<dbReference type="InterPro" id="IPR009057">
    <property type="entry name" value="Homeodomain-like_sf"/>
</dbReference>
<evidence type="ECO:0000259" key="6">
    <source>
        <dbReference type="PROSITE" id="PS50977"/>
    </source>
</evidence>
<sequence length="197" mass="22497">MNSKRRNLTKEDIISATTELFLSEGYSHVSMRKIAAKIGCSSTNLYNHFQNKEEILEYLLKDGYALFLETLEQSVKKHSHSDPLVQLKTLMSSYIQFGLQHPGYYRLMFIHNIEGASQIDTQEETDMLKGFSLLLALAEQAAKEKRITHENPHIVAQSLWASMHGLTSLFLTFPNLDWGDRDALISTHIDTFIKGFT</sequence>
<dbReference type="GO" id="GO:0003677">
    <property type="term" value="F:DNA binding"/>
    <property type="evidence" value="ECO:0007669"/>
    <property type="project" value="UniProtKB-UniRule"/>
</dbReference>
<dbReference type="PRINTS" id="PR00455">
    <property type="entry name" value="HTHTETR"/>
</dbReference>
<keyword evidence="4" id="KW-0804">Transcription</keyword>
<dbReference type="Pfam" id="PF13305">
    <property type="entry name" value="TetR_C_33"/>
    <property type="match status" value="1"/>
</dbReference>
<gene>
    <name evidence="7" type="ORF">GJU40_03590</name>
</gene>
<feature type="DNA-binding region" description="H-T-H motif" evidence="5">
    <location>
        <begin position="30"/>
        <end position="49"/>
    </location>
</feature>
<name>A0A7X2LWA1_9BACI</name>
<accession>A0A7X2LWA1</accession>
<dbReference type="Proteomes" id="UP000448867">
    <property type="component" value="Unassembled WGS sequence"/>
</dbReference>
<dbReference type="OrthoDB" id="9815924at2"/>
<dbReference type="RefSeq" id="WP_154306384.1">
    <property type="nucleotide sequence ID" value="NZ_WKKI01000003.1"/>
</dbReference>
<organism evidence="7 8">
    <name type="scientific">Metabacillus lacus</name>
    <dbReference type="NCBI Taxonomy" id="1983721"/>
    <lineage>
        <taxon>Bacteria</taxon>
        <taxon>Bacillati</taxon>
        <taxon>Bacillota</taxon>
        <taxon>Bacilli</taxon>
        <taxon>Bacillales</taxon>
        <taxon>Bacillaceae</taxon>
        <taxon>Metabacillus</taxon>
    </lineage>
</organism>
<dbReference type="InterPro" id="IPR050624">
    <property type="entry name" value="HTH-type_Tx_Regulator"/>
</dbReference>
<keyword evidence="1" id="KW-0678">Repressor</keyword>
<proteinExistence type="predicted"/>
<dbReference type="PANTHER" id="PTHR43479">
    <property type="entry name" value="ACREF/ENVCD OPERON REPRESSOR-RELATED"/>
    <property type="match status" value="1"/>
</dbReference>
<dbReference type="PROSITE" id="PS50977">
    <property type="entry name" value="HTH_TETR_2"/>
    <property type="match status" value="1"/>
</dbReference>
<comment type="caution">
    <text evidence="7">The sequence shown here is derived from an EMBL/GenBank/DDBJ whole genome shotgun (WGS) entry which is preliminary data.</text>
</comment>
<evidence type="ECO:0000256" key="2">
    <source>
        <dbReference type="ARBA" id="ARBA00023015"/>
    </source>
</evidence>
<dbReference type="SUPFAM" id="SSF48498">
    <property type="entry name" value="Tetracyclin repressor-like, C-terminal domain"/>
    <property type="match status" value="1"/>
</dbReference>
<dbReference type="SUPFAM" id="SSF46689">
    <property type="entry name" value="Homeodomain-like"/>
    <property type="match status" value="1"/>
</dbReference>
<dbReference type="InterPro" id="IPR025996">
    <property type="entry name" value="MT1864/Rv1816-like_C"/>
</dbReference>
<evidence type="ECO:0000256" key="4">
    <source>
        <dbReference type="ARBA" id="ARBA00023163"/>
    </source>
</evidence>
<keyword evidence="8" id="KW-1185">Reference proteome</keyword>
<dbReference type="Gene3D" id="1.10.357.10">
    <property type="entry name" value="Tetracycline Repressor, domain 2"/>
    <property type="match status" value="1"/>
</dbReference>